<dbReference type="Gene3D" id="1.20.58.1690">
    <property type="match status" value="1"/>
</dbReference>
<dbReference type="AlphaFoldDB" id="A0A6I3KPR5"/>
<evidence type="ECO:0000256" key="1">
    <source>
        <dbReference type="SAM" id="SignalP"/>
    </source>
</evidence>
<feature type="chain" id="PRO_5026283318" evidence="1">
    <location>
        <begin position="27"/>
        <end position="96"/>
    </location>
</feature>
<dbReference type="EMBL" id="WMBQ01000002">
    <property type="protein sequence ID" value="MTD95647.1"/>
    <property type="molecule type" value="Genomic_DNA"/>
</dbReference>
<comment type="caution">
    <text evidence="3">The sequence shown here is derived from an EMBL/GenBank/DDBJ whole genome shotgun (WGS) entry which is preliminary data.</text>
</comment>
<accession>A0A6I3KPR5</accession>
<dbReference type="SMART" id="SM01324">
    <property type="entry name" value="YARHG"/>
    <property type="match status" value="1"/>
</dbReference>
<dbReference type="Pfam" id="PF13308">
    <property type="entry name" value="YARHG"/>
    <property type="match status" value="1"/>
</dbReference>
<proteinExistence type="predicted"/>
<evidence type="ECO:0000313" key="4">
    <source>
        <dbReference type="Proteomes" id="UP000440694"/>
    </source>
</evidence>
<gene>
    <name evidence="3" type="ORF">GIW81_15010</name>
</gene>
<keyword evidence="1" id="KW-0732">Signal</keyword>
<feature type="domain" description="YARHG" evidence="2">
    <location>
        <begin position="9"/>
        <end position="92"/>
    </location>
</feature>
<organism evidence="3 4">
    <name type="scientific">Hyphomicrobium album</name>
    <dbReference type="NCBI Taxonomy" id="2665159"/>
    <lineage>
        <taxon>Bacteria</taxon>
        <taxon>Pseudomonadati</taxon>
        <taxon>Pseudomonadota</taxon>
        <taxon>Alphaproteobacteria</taxon>
        <taxon>Hyphomicrobiales</taxon>
        <taxon>Hyphomicrobiaceae</taxon>
        <taxon>Hyphomicrobium</taxon>
    </lineage>
</organism>
<feature type="signal peptide" evidence="1">
    <location>
        <begin position="1"/>
        <end position="26"/>
    </location>
</feature>
<name>A0A6I3KPR5_9HYPH</name>
<dbReference type="InterPro" id="IPR038434">
    <property type="entry name" value="YARHG_sf"/>
</dbReference>
<dbReference type="RefSeq" id="WP_154740172.1">
    <property type="nucleotide sequence ID" value="NZ_WMBQ01000002.1"/>
</dbReference>
<evidence type="ECO:0000313" key="3">
    <source>
        <dbReference type="EMBL" id="MTD95647.1"/>
    </source>
</evidence>
<dbReference type="Proteomes" id="UP000440694">
    <property type="component" value="Unassembled WGS sequence"/>
</dbReference>
<dbReference type="InterPro" id="IPR025582">
    <property type="entry name" value="YARHG_dom"/>
</dbReference>
<protein>
    <submittedName>
        <fullName evidence="3">YARHG domain-containing protein</fullName>
    </submittedName>
</protein>
<reference evidence="3 4" key="1">
    <citation type="submission" date="2019-11" db="EMBL/GenBank/DDBJ databases">
        <title>Identification of a novel strain.</title>
        <authorList>
            <person name="Xu Q."/>
            <person name="Wang G."/>
        </authorList>
    </citation>
    <scope>NUCLEOTIDE SEQUENCE [LARGE SCALE GENOMIC DNA]</scope>
    <source>
        <strain evidence="4">xq</strain>
    </source>
</reference>
<evidence type="ECO:0000259" key="2">
    <source>
        <dbReference type="SMART" id="SM01324"/>
    </source>
</evidence>
<sequence length="96" mass="10522">MYASRLVAAALGLACGLGVVASTAHAVPVDALSCKQLWVKRNQIYKANGYCFKTSKAINYFGNAGCYVDDMSDVSLSKMEMQRVMTYKHWETVNGC</sequence>
<keyword evidence="4" id="KW-1185">Reference proteome</keyword>